<evidence type="ECO:0000313" key="7">
    <source>
        <dbReference type="EMBL" id="CAG7721380.1"/>
    </source>
</evidence>
<dbReference type="EMBL" id="CAJVCH010079048">
    <property type="protein sequence ID" value="CAG7721380.1"/>
    <property type="molecule type" value="Genomic_DNA"/>
</dbReference>
<comment type="caution">
    <text evidence="7">The sequence shown here is derived from an EMBL/GenBank/DDBJ whole genome shotgun (WGS) entry which is preliminary data.</text>
</comment>
<dbReference type="PROSITE" id="PS50240">
    <property type="entry name" value="TRYPSIN_DOM"/>
    <property type="match status" value="1"/>
</dbReference>
<feature type="chain" id="PRO_5035279795" description="Peptidase S1 domain-containing protein" evidence="5">
    <location>
        <begin position="16"/>
        <end position="286"/>
    </location>
</feature>
<organism evidence="7 8">
    <name type="scientific">Allacma fusca</name>
    <dbReference type="NCBI Taxonomy" id="39272"/>
    <lineage>
        <taxon>Eukaryota</taxon>
        <taxon>Metazoa</taxon>
        <taxon>Ecdysozoa</taxon>
        <taxon>Arthropoda</taxon>
        <taxon>Hexapoda</taxon>
        <taxon>Collembola</taxon>
        <taxon>Symphypleona</taxon>
        <taxon>Sminthuridae</taxon>
        <taxon>Allacma</taxon>
    </lineage>
</organism>
<sequence>MHFLFKICFLTLAWGADSKSRGRYPDTQPILLADDETLSDSFTANSNPSIQTTEFPHHVSLQYNHKAKGWRHFCSASIIDACAVLTTVSCYNVFTKDSSDWVLRVIAGVNNLSINEPTWQVTTGQYIFQHPQFDKVTLNYDFAVIYLRNCFTFNAAVNSTSMPRSDNLAANQSCITSGWDTFGTSNTIDPTKVQGSMGVSDLIVVLEGDCDNYDHGNNVIADTMFCTKGNSLQVRDLGAPLICDEFLTGIMTYPEYMGNPPTDKQVSIFSKVFPVKDWILNPSYHV</sequence>
<feature type="domain" description="Peptidase S1" evidence="6">
    <location>
        <begin position="42"/>
        <end position="284"/>
    </location>
</feature>
<keyword evidence="8" id="KW-1185">Reference proteome</keyword>
<dbReference type="AlphaFoldDB" id="A0A8J2P0Q1"/>
<dbReference type="Proteomes" id="UP000708208">
    <property type="component" value="Unassembled WGS sequence"/>
</dbReference>
<dbReference type="SMART" id="SM00020">
    <property type="entry name" value="Tryp_SPc"/>
    <property type="match status" value="1"/>
</dbReference>
<keyword evidence="1" id="KW-0645">Protease</keyword>
<reference evidence="7" key="1">
    <citation type="submission" date="2021-06" db="EMBL/GenBank/DDBJ databases">
        <authorList>
            <person name="Hodson N. C."/>
            <person name="Mongue J. A."/>
            <person name="Jaron S. K."/>
        </authorList>
    </citation>
    <scope>NUCLEOTIDE SEQUENCE</scope>
</reference>
<dbReference type="InterPro" id="IPR050430">
    <property type="entry name" value="Peptidase_S1"/>
</dbReference>
<evidence type="ECO:0000313" key="8">
    <source>
        <dbReference type="Proteomes" id="UP000708208"/>
    </source>
</evidence>
<evidence type="ECO:0000259" key="6">
    <source>
        <dbReference type="PROSITE" id="PS50240"/>
    </source>
</evidence>
<evidence type="ECO:0000256" key="5">
    <source>
        <dbReference type="SAM" id="SignalP"/>
    </source>
</evidence>
<dbReference type="PANTHER" id="PTHR24276">
    <property type="entry name" value="POLYSERASE-RELATED"/>
    <property type="match status" value="1"/>
</dbReference>
<accession>A0A8J2P0Q1</accession>
<keyword evidence="4" id="KW-1015">Disulfide bond</keyword>
<dbReference type="PANTHER" id="PTHR24276:SF91">
    <property type="entry name" value="AT26814P-RELATED"/>
    <property type="match status" value="1"/>
</dbReference>
<keyword evidence="5" id="KW-0732">Signal</keyword>
<dbReference type="InterPro" id="IPR001254">
    <property type="entry name" value="Trypsin_dom"/>
</dbReference>
<keyword evidence="2" id="KW-0378">Hydrolase</keyword>
<evidence type="ECO:0000256" key="1">
    <source>
        <dbReference type="ARBA" id="ARBA00022670"/>
    </source>
</evidence>
<feature type="signal peptide" evidence="5">
    <location>
        <begin position="1"/>
        <end position="15"/>
    </location>
</feature>
<keyword evidence="3" id="KW-0720">Serine protease</keyword>
<proteinExistence type="predicted"/>
<dbReference type="GO" id="GO:0004252">
    <property type="term" value="F:serine-type endopeptidase activity"/>
    <property type="evidence" value="ECO:0007669"/>
    <property type="project" value="InterPro"/>
</dbReference>
<dbReference type="OrthoDB" id="10059102at2759"/>
<dbReference type="GO" id="GO:0006508">
    <property type="term" value="P:proteolysis"/>
    <property type="evidence" value="ECO:0007669"/>
    <property type="project" value="UniProtKB-KW"/>
</dbReference>
<evidence type="ECO:0000256" key="4">
    <source>
        <dbReference type="ARBA" id="ARBA00023157"/>
    </source>
</evidence>
<protein>
    <recommendedName>
        <fullName evidence="6">Peptidase S1 domain-containing protein</fullName>
    </recommendedName>
</protein>
<evidence type="ECO:0000256" key="3">
    <source>
        <dbReference type="ARBA" id="ARBA00022825"/>
    </source>
</evidence>
<evidence type="ECO:0000256" key="2">
    <source>
        <dbReference type="ARBA" id="ARBA00022801"/>
    </source>
</evidence>
<gene>
    <name evidence="7" type="ORF">AFUS01_LOCUS10601</name>
</gene>
<name>A0A8J2P0Q1_9HEXA</name>
<dbReference type="Pfam" id="PF00089">
    <property type="entry name" value="Trypsin"/>
    <property type="match status" value="1"/>
</dbReference>